<keyword evidence="14" id="KW-0732">Signal</keyword>
<dbReference type="PROSITE" id="PS50222">
    <property type="entry name" value="EF_HAND_2"/>
    <property type="match status" value="2"/>
</dbReference>
<feature type="signal peptide" evidence="14">
    <location>
        <begin position="1"/>
        <end position="23"/>
    </location>
</feature>
<dbReference type="SUPFAM" id="SSF49899">
    <property type="entry name" value="Concanavalin A-like lectins/glucanases"/>
    <property type="match status" value="2"/>
</dbReference>
<keyword evidence="4" id="KW-0963">Cytoplasm</keyword>
<evidence type="ECO:0000256" key="6">
    <source>
        <dbReference type="ARBA" id="ARBA00022837"/>
    </source>
</evidence>
<dbReference type="Pfam" id="PF00076">
    <property type="entry name" value="RRM_1"/>
    <property type="match status" value="1"/>
</dbReference>
<dbReference type="PANTHER" id="PTHR45894">
    <property type="entry name" value="RNA-BINDING PROTEIN 8A"/>
    <property type="match status" value="1"/>
</dbReference>
<feature type="domain" description="EF-hand" evidence="16">
    <location>
        <begin position="197"/>
        <end position="232"/>
    </location>
</feature>
<gene>
    <name evidence="17" type="ORF">PGLA2088_LOCUS44230</name>
</gene>
<dbReference type="InterPro" id="IPR000504">
    <property type="entry name" value="RRM_dom"/>
</dbReference>
<evidence type="ECO:0000313" key="18">
    <source>
        <dbReference type="Proteomes" id="UP000626109"/>
    </source>
</evidence>
<feature type="domain" description="EF-hand" evidence="16">
    <location>
        <begin position="130"/>
        <end position="165"/>
    </location>
</feature>
<keyword evidence="8 12" id="KW-0694">RNA-binding</keyword>
<dbReference type="Gene3D" id="3.30.70.330">
    <property type="match status" value="1"/>
</dbReference>
<evidence type="ECO:0000256" key="14">
    <source>
        <dbReference type="SAM" id="SignalP"/>
    </source>
</evidence>
<evidence type="ECO:0000256" key="9">
    <source>
        <dbReference type="ARBA" id="ARBA00023187"/>
    </source>
</evidence>
<feature type="chain" id="PRO_5032589824" description="RNA-binding protein 8A" evidence="14">
    <location>
        <begin position="24"/>
        <end position="3685"/>
    </location>
</feature>
<dbReference type="InterPro" id="IPR016024">
    <property type="entry name" value="ARM-type_fold"/>
</dbReference>
<dbReference type="CDD" id="cd12324">
    <property type="entry name" value="RRM_RBM8"/>
    <property type="match status" value="1"/>
</dbReference>
<evidence type="ECO:0000256" key="7">
    <source>
        <dbReference type="ARBA" id="ARBA00022845"/>
    </source>
</evidence>
<evidence type="ECO:0000256" key="10">
    <source>
        <dbReference type="ARBA" id="ARBA00023242"/>
    </source>
</evidence>
<dbReference type="PROSITE" id="PS00018">
    <property type="entry name" value="EF_HAND_1"/>
    <property type="match status" value="3"/>
</dbReference>
<dbReference type="GO" id="GO:0005509">
    <property type="term" value="F:calcium ion binding"/>
    <property type="evidence" value="ECO:0007669"/>
    <property type="project" value="InterPro"/>
</dbReference>
<name>A0A813LLJ8_POLGL</name>
<dbReference type="SUPFAM" id="SSF54928">
    <property type="entry name" value="RNA-binding domain, RBD"/>
    <property type="match status" value="1"/>
</dbReference>
<feature type="region of interest" description="Disordered" evidence="13">
    <location>
        <begin position="3548"/>
        <end position="3590"/>
    </location>
</feature>
<dbReference type="CDD" id="cd00051">
    <property type="entry name" value="EFh"/>
    <property type="match status" value="1"/>
</dbReference>
<evidence type="ECO:0000256" key="11">
    <source>
        <dbReference type="ARBA" id="ARBA00077711"/>
    </source>
</evidence>
<evidence type="ECO:0000256" key="3">
    <source>
        <dbReference type="ARBA" id="ARBA00022448"/>
    </source>
</evidence>
<comment type="subcellular location">
    <subcellularLocation>
        <location evidence="2">Cytoplasm</location>
    </subcellularLocation>
    <subcellularLocation>
        <location evidence="1">Nucleus</location>
    </subcellularLocation>
</comment>
<keyword evidence="9" id="KW-0508">mRNA splicing</keyword>
<evidence type="ECO:0000259" key="16">
    <source>
        <dbReference type="PROSITE" id="PS50222"/>
    </source>
</evidence>
<dbReference type="GO" id="GO:0006397">
    <property type="term" value="P:mRNA processing"/>
    <property type="evidence" value="ECO:0007669"/>
    <property type="project" value="UniProtKB-KW"/>
</dbReference>
<comment type="caution">
    <text evidence="17">The sequence shown here is derived from an EMBL/GenBank/DDBJ whole genome shotgun (WGS) entry which is preliminary data.</text>
</comment>
<proteinExistence type="predicted"/>
<sequence length="3685" mass="411680">MGRPPSRPAGYLLACLILSFANSSGPLTLSTSNFRSGSIRHATSSGQLTRLVPLVLPDGRSGGASRANNCPRGPQARSAYEAAVSSGDSIPRFLRLSFLNLTMPAMDSTSLPARLHEAIQTRLVGQRRLAEETDWKDIWLALDVNRDGHVDFQDLMSLMDFNKDGKVDFKDVVHVLDVNKDGTLDFKDLEYLMDVNKDGQVMQDLLAMLDVNRDGTVDLNDLLYVLDLNKDGKLDGADVQYMEDMLVAVVEGQVLAAEVQIHRVIDAVELAEAKLASDLRERVVRQLSWAERLEVFFRAFPTVLRAPGGPRVKYRRVRRCFFILFGDFKGDPRGLRFQPGDSMVSVVIARVVAQHLQRVVASRGLDLDGDGKVSRQDIADAADLGAVILSTVIGAAALDGNLAGAADSVNEARIAVSLIEGHLKAQIREVREVTRRRLRNTASSIKTRLQSAGGETLQRISLAVSQAEARLAKAAEDANTRLFALRLSSLTKVQPKIRARFFNYDLQFAISTAAASTRDCQELQQLRGLLDSSVGSLGATAFGSGHRPARLQPMLHLIRFVNICERLFLPCLYSMVDMVVFRPLLLHTLSVMAMLFCAVYSDESRVAFVCVCCTVVFGSGCSQVSCSPLLLQSCLAKSYHSPPFGYSMWLWQEDEISKTDANRRLFHVLSHSTPKSTVPLVQLIMQPGLGKMGDCGKMFLMIGETRFAGPDDVGLIKRRHWHHVAVVVARRQLLLYVDGQKVMQESTAGSHQFVGLHGPQHGVIYIGLPPSDMAPYNARNWLFPGYVFLLAYHDEGISQNEVDILHSGGRQSLPLKINKFEQAEDNATSCVFPYMLFRPSPLSWLVTSDVWEKLEAPIMGLMASKSHLRPDGRDEFQMEAVQTLRSAASSLLAACFDLDEISSVRMRQWAINFARVRSVPPVIKLHLNDESFSFEFKIRFRQYSNVEEGAKFQTILSSVVDKRSSGNAAEARDMFRINLESLPTAVADPEKDGFYSGEESETCWYISFTYYMNTTRLKIPPQTGPDGWLHCTIGYVDGKTELAASWDGDPPRTTDATYTKDMFRTEAYFGCEVRNEVTGTKRGLRPVSQLLCDIAYLRVWDNYEPAHKLNEEFADAGAPHPLMVAGNQAVFVTLMPIIHEDKGFILDVVPTATETGAPATHATKSGPFTNIFPGVRSRYNVATQWQGCLFTSVDYVPMYTAPRAIQEGLVRRDGHLPHSCAVIRSRGPPGLGLPVGTGSWPCTMACEYRRGAYQLQWILHHPASVNGLIRKEQCAVGLLLQQDHTEAYRFNCHDLDVYINPRLAQQTPDSRLQDIEEAKEAAKVHLARRGCLLRMQVVFFDAAAWVSFFLNDVLLDSNILRVPGKDDLLPFVHLGAPGHMFQALPSLWQSVGHDCIRFQLPGKKEVIIPGEMPILIWPSYEASVNPPTPSLSNSIYYEYCNYRDFEASVLPHPVNDLVRQRIEEPLADPRTDKTRGVLESILEGMLLDKETSQVRFPEDITLLAAMCTSETLWRFVSRKRQSSEIHRAMESLIKAEYAGSFYNLTDTIKKKRCALQAVQILLRFPHAYEALFEMGFLRLLVSEVSEGLEDLRDQASEFSSLTNRLTSRAQRTDSWRNKRLAAFSSYRLLCTTAHLLSPIEAPDYVDEFSRVRVNILGGTGDQNEIIMILQDATDTISADIKKFTQALSRYVDGETVQPSMTSKQDAVVILNILRTLCYTVGKEEYPARFAESERLAHRLKSHSASTMYECSIPGAASLVVTFDSIPIGAGAVEIFQNGVKVGSYNRFIVESSDKAMRALKFIVRSDKFEWCFKYQAFEVDENDDSAGSENKGYRFMVRPIFDTDHMPTIQMRRKEVLEKPGFIRLLTSLHSSVNGVGKGGERVQNDVDLKVVEMLSFLAQRNGEPPHRSITSEFPDVEKNVFQIMFDILERRPTLVDQSGLNGQRRKMLDDFHISVARFYHGISMSEEGRQHFSNHQEALMRIVDIASDNTRGQDKQELQPPPDTCLCYDGSYIIHCLTNFSNKPSRWTPPQSLNLLRPQEPAKGLLCEFGRGELVWSASLHVFLMDEHYGDLPAVFFYKGTSPSSIQLAIGVGKSQNVVLRDKVVSGCHPIVFRYTFDGRVKTIQVPHKFIEVYHWTHVAVGIEGTRVTVVVNGELIYATHILGELMLNFLAGQNDTFLGNPPWEFGRSVTPSAWVYGLTIVGGTSLEPQDALAIKLKDETKAWVDTNTATNTMDYSRLGITGTDDLPDPVHMPAVPVKIFDAREKVASEAGIEVLCDLLKDPLEVQKQAAAEALRNLADPAVIANMRRVVSVLLRKVVDPETGVKSSKMDNVYNVMLEAREPQTFEAAAELATNILLWEPPVGEDGIDQDNYATGAQNGLFICAFVSALQNTRMELIKFLVKQHRESEVTEAWTVVAVLLPEQDAWLKFHRDATLVAFRLLSGRDPALRQLWAAEMCQGENIQKLMQQIIRRKDDRRISAQYRTLLSFVLQQCNQKKLMTTVCEIREDDISIEEQLLVARILYSCLSAVSPSLSTKPIQPPKPLKKARANDTGLGEIMKLRVPGAPGMVIRVVPQQGRTIGGDAGGVTMIMEWKEEPTVVDPNEIIIWIAKTESALQQPVHLREGCKMILAHTRPLRSELAETEKQKMEDEEFFDQRYQNQTSEPLEVFQLDFHDTVYYQLQFMGGSDLDPFLDKEDIEMVADEPPKVVVQAITEGMVTKEVSEGRYQANTAFAFDKPAGANESIIEYVLRIVEDIEGRLRKELEGGSDRSQGESDLSEDMTDVMLKEDPTQICRFMNRLLKWTRLARVQPGGKLDVLGDGQVAADGQDIDAAATKKDPDLSKFVASMSYLRMSEELRPIQRLLGLTVLSVSQQQQQRLTESMSRVLALVDSYDATVAQSMCDSVLQLLYLPRNVQKFSRANVEKVLQSMTQAFSAPEKAESSLLSFTNILTKWLKPELKDVDQSSESASSRIITPLLDILQKSDTTQDQRAFIFNVIRQGMRYEIVSTVSFTGSSGKKGKAGKSGASQQFLQVLRPLEKSVDRMRELTDYHDLFRDLAVASSSASVLKKVCLVSDPKGHSMLIAQDVVPKLMRVIGEIKDFLPRFADAKQNFELETPSFCIDTQTRTVTSSKYLLLPYVFNTRLFRELCSAISNVGQCLSNLQFDVLTNTNCVPVLQLLAYDMGDGLRDLYNMLKDVEVDTGTKDMSLLEHVNPDVEHLASSPSPESGTANIQTGSALQQMLVYQLTIFLDTRAERSFTFSLWAKTDKDIKPSDPETETGVELKIDWDCFSTSMTQPELAKDVRDGEDRGNPLTRVQHVFVRQGEMAFYVRYREDWRDKADQAVKNILNHKVLSLETISPQQNLCLVIGPTWAYFAFVITVTESAGHLGSVFVQMWFQSAEAVPCQAAQLTPTTQLQVKLKDTKAKCDLKVYYCIRQTQNTGLGMGMSAADLTMKSTGDLKSTMSFGGTMAQLENFMAIMLPYAAHSGHVHGLPELPVEFLQIVRLWPKVFRMLITGSSCLEASSSPHHGQQPSFNPTAMDVDYGEEEEQGAKPVGRKVKGRGGEDDGRYGGKSGQFESLPDDDGTGPARSIEGWVVIVSGVHEEAQEDDVFESFSEFGEIKNLHLNLDRRTGFVKGYAFIEYEAKAEAETAIKGMDGQALLDQKLSVSWAFGKPKAGRRRK</sequence>
<dbReference type="EMBL" id="CAJNNW010035108">
    <property type="protein sequence ID" value="CAE8725668.1"/>
    <property type="molecule type" value="Genomic_DNA"/>
</dbReference>
<dbReference type="GO" id="GO:0008380">
    <property type="term" value="P:RNA splicing"/>
    <property type="evidence" value="ECO:0007669"/>
    <property type="project" value="UniProtKB-KW"/>
</dbReference>
<evidence type="ECO:0000256" key="2">
    <source>
        <dbReference type="ARBA" id="ARBA00004496"/>
    </source>
</evidence>
<dbReference type="Proteomes" id="UP000626109">
    <property type="component" value="Unassembled WGS sequence"/>
</dbReference>
<dbReference type="SMART" id="SM00360">
    <property type="entry name" value="RRM"/>
    <property type="match status" value="1"/>
</dbReference>
<dbReference type="InterPro" id="IPR008111">
    <property type="entry name" value="RNA-bd_8"/>
</dbReference>
<dbReference type="FunFam" id="3.30.70.330:FF:000525">
    <property type="entry name" value="RNA-binding protein 8A"/>
    <property type="match status" value="1"/>
</dbReference>
<dbReference type="InterPro" id="IPR012677">
    <property type="entry name" value="Nucleotide-bd_a/b_plait_sf"/>
</dbReference>
<dbReference type="InterPro" id="IPR011992">
    <property type="entry name" value="EF-hand-dom_pair"/>
</dbReference>
<dbReference type="GO" id="GO:0003729">
    <property type="term" value="F:mRNA binding"/>
    <property type="evidence" value="ECO:0007669"/>
    <property type="project" value="InterPro"/>
</dbReference>
<dbReference type="PRINTS" id="PR01738">
    <property type="entry name" value="RNABINDINGM8"/>
</dbReference>
<feature type="domain" description="RRM" evidence="15">
    <location>
        <begin position="3598"/>
        <end position="3676"/>
    </location>
</feature>
<evidence type="ECO:0000256" key="8">
    <source>
        <dbReference type="ARBA" id="ARBA00022884"/>
    </source>
</evidence>
<dbReference type="SUPFAM" id="SSF48371">
    <property type="entry name" value="ARM repeat"/>
    <property type="match status" value="1"/>
</dbReference>
<keyword evidence="3" id="KW-0813">Transport</keyword>
<protein>
    <recommendedName>
        <fullName evidence="11">RNA-binding protein 8A</fullName>
    </recommendedName>
</protein>
<dbReference type="Gene3D" id="2.60.120.200">
    <property type="match status" value="1"/>
</dbReference>
<dbReference type="InterPro" id="IPR002048">
    <property type="entry name" value="EF_hand_dom"/>
</dbReference>
<dbReference type="GO" id="GO:0005634">
    <property type="term" value="C:nucleus"/>
    <property type="evidence" value="ECO:0007669"/>
    <property type="project" value="UniProtKB-SubCell"/>
</dbReference>
<dbReference type="InterPro" id="IPR035979">
    <property type="entry name" value="RBD_domain_sf"/>
</dbReference>
<dbReference type="SUPFAM" id="SSF47473">
    <property type="entry name" value="EF-hand"/>
    <property type="match status" value="1"/>
</dbReference>
<dbReference type="PROSITE" id="PS50102">
    <property type="entry name" value="RRM"/>
    <property type="match status" value="1"/>
</dbReference>
<evidence type="ECO:0000313" key="17">
    <source>
        <dbReference type="EMBL" id="CAE8725668.1"/>
    </source>
</evidence>
<keyword evidence="6" id="KW-0106">Calcium</keyword>
<evidence type="ECO:0000256" key="4">
    <source>
        <dbReference type="ARBA" id="ARBA00022490"/>
    </source>
</evidence>
<evidence type="ECO:0000256" key="5">
    <source>
        <dbReference type="ARBA" id="ARBA00022664"/>
    </source>
</evidence>
<accession>A0A813LLJ8</accession>
<keyword evidence="10" id="KW-0539">Nucleus</keyword>
<evidence type="ECO:0000256" key="1">
    <source>
        <dbReference type="ARBA" id="ARBA00004123"/>
    </source>
</evidence>
<dbReference type="GO" id="GO:0006417">
    <property type="term" value="P:regulation of translation"/>
    <property type="evidence" value="ECO:0007669"/>
    <property type="project" value="UniProtKB-KW"/>
</dbReference>
<dbReference type="SMART" id="SM00054">
    <property type="entry name" value="EFh"/>
    <property type="match status" value="3"/>
</dbReference>
<evidence type="ECO:0000259" key="15">
    <source>
        <dbReference type="PROSITE" id="PS50102"/>
    </source>
</evidence>
<evidence type="ECO:0000256" key="13">
    <source>
        <dbReference type="SAM" id="MobiDB-lite"/>
    </source>
</evidence>
<dbReference type="Gene3D" id="1.10.238.10">
    <property type="entry name" value="EF-hand"/>
    <property type="match status" value="1"/>
</dbReference>
<dbReference type="InterPro" id="IPR018247">
    <property type="entry name" value="EF_Hand_1_Ca_BS"/>
</dbReference>
<reference evidence="17" key="1">
    <citation type="submission" date="2021-02" db="EMBL/GenBank/DDBJ databases">
        <authorList>
            <person name="Dougan E. K."/>
            <person name="Rhodes N."/>
            <person name="Thang M."/>
            <person name="Chan C."/>
        </authorList>
    </citation>
    <scope>NUCLEOTIDE SEQUENCE</scope>
</reference>
<keyword evidence="5" id="KW-0507">mRNA processing</keyword>
<dbReference type="GO" id="GO:0005737">
    <property type="term" value="C:cytoplasm"/>
    <property type="evidence" value="ECO:0007669"/>
    <property type="project" value="UniProtKB-SubCell"/>
</dbReference>
<keyword evidence="7" id="KW-0810">Translation regulation</keyword>
<organism evidence="17 18">
    <name type="scientific">Polarella glacialis</name>
    <name type="common">Dinoflagellate</name>
    <dbReference type="NCBI Taxonomy" id="89957"/>
    <lineage>
        <taxon>Eukaryota</taxon>
        <taxon>Sar</taxon>
        <taxon>Alveolata</taxon>
        <taxon>Dinophyceae</taxon>
        <taxon>Suessiales</taxon>
        <taxon>Suessiaceae</taxon>
        <taxon>Polarella</taxon>
    </lineage>
</organism>
<dbReference type="InterPro" id="IPR013320">
    <property type="entry name" value="ConA-like_dom_sf"/>
</dbReference>
<dbReference type="InterPro" id="IPR033744">
    <property type="entry name" value="RRM_RBM8"/>
</dbReference>
<evidence type="ECO:0000256" key="12">
    <source>
        <dbReference type="PROSITE-ProRule" id="PRU00176"/>
    </source>
</evidence>